<dbReference type="Pfam" id="PF11906">
    <property type="entry name" value="DUF3426"/>
    <property type="match status" value="1"/>
</dbReference>
<keyword evidence="4" id="KW-1185">Reference proteome</keyword>
<dbReference type="EMBL" id="QXJC01000003">
    <property type="protein sequence ID" value="RID98345.1"/>
    <property type="molecule type" value="Genomic_DNA"/>
</dbReference>
<sequence length="530" mass="56028">MSQTTRCPACQTRFKVVADQLRISDGWVRCGNCKQVFDASLSLQPAAPEAMLPDMPLDQLRGPVARVAPPAPTARAWGSAAAARPAPPPPISHEDDGEADDGFAQTRSGTLDSLAEDAVPDAPDHVPSFLKAPIPPEPDFLVPNALGLSGQQFARGQTQPPVSVFPPPFGGRGEDGADEAVSRATGDGPLPRATEDADSQPASGFGFLHPGGYELPAAQVDTGDSDWPALFDDMPKLEPNAEAQANTPRGDTPEPDLAHFIATLAQTPELDSAVNSGTDPAPEVMAAAVQEAALAGPHEAPSDEGEPDWTLVQEGSSASMEEALPLQPVVPLAQKRHIAVQREAEIAESDALEEATELDQDLSFVRSARRRAFWSGKGVRAGLSLLASVLLLGLAGQVVLHERARVAATWPQSRSFLESACAYLQCSVGLNRDIGAVLVDGSSFNRAQGDRYQFSLTLRNRSALPVEAPAIELTLTDAQDQTVLRRILLPAELAIPNPLGPGQEWSTMAPMTLGQGAARVAGYRVLAFYP</sequence>
<proteinExistence type="predicted"/>
<dbReference type="OrthoDB" id="5294582at2"/>
<evidence type="ECO:0000259" key="2">
    <source>
        <dbReference type="Pfam" id="PF13719"/>
    </source>
</evidence>
<dbReference type="NCBIfam" id="TIGR02098">
    <property type="entry name" value="MJ0042_CXXC"/>
    <property type="match status" value="1"/>
</dbReference>
<evidence type="ECO:0000313" key="4">
    <source>
        <dbReference type="Proteomes" id="UP000266302"/>
    </source>
</evidence>
<dbReference type="Proteomes" id="UP000266302">
    <property type="component" value="Unassembled WGS sequence"/>
</dbReference>
<feature type="region of interest" description="Disordered" evidence="1">
    <location>
        <begin position="166"/>
        <end position="203"/>
    </location>
</feature>
<dbReference type="AlphaFoldDB" id="A0A398C5K1"/>
<protein>
    <submittedName>
        <fullName evidence="3">DUF3426 domain-containing protein</fullName>
    </submittedName>
</protein>
<gene>
    <name evidence="3" type="ORF">D3F03_08865</name>
</gene>
<name>A0A398C5K1_9BURK</name>
<feature type="domain" description="Zinc finger/thioredoxin putative" evidence="2">
    <location>
        <begin position="5"/>
        <end position="39"/>
    </location>
</feature>
<accession>A0A398C5K1</accession>
<dbReference type="RefSeq" id="WP_119109010.1">
    <property type="nucleotide sequence ID" value="NZ_QXJC01000003.1"/>
</dbReference>
<organism evidence="3 4">
    <name type="scientific">Simplicispira hankyongi</name>
    <dbReference type="NCBI Taxonomy" id="2315688"/>
    <lineage>
        <taxon>Bacteria</taxon>
        <taxon>Pseudomonadati</taxon>
        <taxon>Pseudomonadota</taxon>
        <taxon>Betaproteobacteria</taxon>
        <taxon>Burkholderiales</taxon>
        <taxon>Comamonadaceae</taxon>
        <taxon>Simplicispira</taxon>
    </lineage>
</organism>
<feature type="region of interest" description="Disordered" evidence="1">
    <location>
        <begin position="71"/>
        <end position="105"/>
    </location>
</feature>
<comment type="caution">
    <text evidence="3">The sequence shown here is derived from an EMBL/GenBank/DDBJ whole genome shotgun (WGS) entry which is preliminary data.</text>
</comment>
<dbReference type="InterPro" id="IPR021834">
    <property type="entry name" value="DUF3426"/>
</dbReference>
<evidence type="ECO:0000256" key="1">
    <source>
        <dbReference type="SAM" id="MobiDB-lite"/>
    </source>
</evidence>
<evidence type="ECO:0000313" key="3">
    <source>
        <dbReference type="EMBL" id="RID98345.1"/>
    </source>
</evidence>
<feature type="compositionally biased region" description="Low complexity" evidence="1">
    <location>
        <begin position="71"/>
        <end position="84"/>
    </location>
</feature>
<dbReference type="InterPro" id="IPR011723">
    <property type="entry name" value="Znf/thioredoxin_put"/>
</dbReference>
<reference evidence="3 4" key="1">
    <citation type="submission" date="2018-09" db="EMBL/GenBank/DDBJ databases">
        <title>Draft genome of Simplicispira sp. NY-02.</title>
        <authorList>
            <person name="Im W.T."/>
        </authorList>
    </citation>
    <scope>NUCLEOTIDE SEQUENCE [LARGE SCALE GENOMIC DNA]</scope>
    <source>
        <strain evidence="3 4">NY-02</strain>
    </source>
</reference>
<dbReference type="Pfam" id="PF13719">
    <property type="entry name" value="Zn_ribbon_5"/>
    <property type="match status" value="1"/>
</dbReference>